<dbReference type="InterPro" id="IPR023214">
    <property type="entry name" value="HAD_sf"/>
</dbReference>
<name>A0A2T4ZFJ7_9HYPH</name>
<dbReference type="SFLD" id="SFLDG01129">
    <property type="entry name" value="C1.5:_HAD__Beta-PGM__Phosphata"/>
    <property type="match status" value="1"/>
</dbReference>
<dbReference type="Proteomes" id="UP000241808">
    <property type="component" value="Unassembled WGS sequence"/>
</dbReference>
<dbReference type="InterPro" id="IPR036412">
    <property type="entry name" value="HAD-like_sf"/>
</dbReference>
<dbReference type="SUPFAM" id="SSF56784">
    <property type="entry name" value="HAD-like"/>
    <property type="match status" value="1"/>
</dbReference>
<evidence type="ECO:0000256" key="2">
    <source>
        <dbReference type="ARBA" id="ARBA00022801"/>
    </source>
</evidence>
<dbReference type="Gene3D" id="3.40.50.1000">
    <property type="entry name" value="HAD superfamily/HAD-like"/>
    <property type="match status" value="1"/>
</dbReference>
<organism evidence="4 5">
    <name type="scientific">Phreatobacter oligotrophus</name>
    <dbReference type="NCBI Taxonomy" id="1122261"/>
    <lineage>
        <taxon>Bacteria</taxon>
        <taxon>Pseudomonadati</taxon>
        <taxon>Pseudomonadota</taxon>
        <taxon>Alphaproteobacteria</taxon>
        <taxon>Hyphomicrobiales</taxon>
        <taxon>Phreatobacteraceae</taxon>
        <taxon>Phreatobacter</taxon>
    </lineage>
</organism>
<dbReference type="Gene3D" id="1.10.150.240">
    <property type="entry name" value="Putative phosphatase, domain 2"/>
    <property type="match status" value="1"/>
</dbReference>
<protein>
    <recommendedName>
        <fullName evidence="3">(S)-2-haloacid dehalogenase</fullName>
        <ecNumber evidence="3">3.8.1.2</ecNumber>
    </recommendedName>
    <alternativeName>
        <fullName evidence="3">2-haloalkanoic acid dehalogenase</fullName>
    </alternativeName>
    <alternativeName>
        <fullName evidence="3">Halocarboxylic acid halidohydrolase</fullName>
    </alternativeName>
    <alternativeName>
        <fullName evidence="3">L-2-haloacid dehalogenase</fullName>
    </alternativeName>
</protein>
<dbReference type="InterPro" id="IPR023198">
    <property type="entry name" value="PGP-like_dom2"/>
</dbReference>
<dbReference type="Pfam" id="PF00702">
    <property type="entry name" value="Hydrolase"/>
    <property type="match status" value="1"/>
</dbReference>
<dbReference type="NCBIfam" id="TIGR01493">
    <property type="entry name" value="HAD-SF-IA-v2"/>
    <property type="match status" value="1"/>
</dbReference>
<dbReference type="PRINTS" id="PR00413">
    <property type="entry name" value="HADHALOGNASE"/>
</dbReference>
<comment type="catalytic activity">
    <reaction evidence="3">
        <text>an (S)-2-haloacid + H2O = a (2R)-2-hydroxycarboxylate + a halide anion + H(+)</text>
        <dbReference type="Rhea" id="RHEA:11192"/>
        <dbReference type="ChEBI" id="CHEBI:15377"/>
        <dbReference type="ChEBI" id="CHEBI:15378"/>
        <dbReference type="ChEBI" id="CHEBI:16042"/>
        <dbReference type="ChEBI" id="CHEBI:58314"/>
        <dbReference type="ChEBI" id="CHEBI:137405"/>
        <dbReference type="EC" id="3.8.1.2"/>
    </reaction>
</comment>
<dbReference type="PANTHER" id="PTHR43316:SF3">
    <property type="entry name" value="HALOACID DEHALOGENASE, TYPE II (AFU_ORTHOLOGUE AFUA_2G07750)-RELATED"/>
    <property type="match status" value="1"/>
</dbReference>
<dbReference type="SFLD" id="SFLDG01135">
    <property type="entry name" value="C1.5.6:_HAD__Beta-PGM__Phospha"/>
    <property type="match status" value="1"/>
</dbReference>
<dbReference type="SFLD" id="SFLDS00003">
    <property type="entry name" value="Haloacid_Dehalogenase"/>
    <property type="match status" value="1"/>
</dbReference>
<sequence>MTATTVMFDAYGTLFDVHSAVERAGAPLGPLAGPVSQMWRTKQLEYSWITTLMGGFDDFWTLTERGLDFALARHGISDPALRSALLAAYRTLDAYPDVVPALERLRRAAKATAIFTNGTRAMVDAAIAASGIGPLLDHVVTVEPVAAYKPVAAVYDHALRAAGVAAPGDIAFVSSNRWDVAGAATFGFRTFWINRTGMPDEYPGRDPEAVLTDLSGLAAALGA</sequence>
<accession>A0A2T4ZFJ7</accession>
<dbReference type="CDD" id="cd02588">
    <property type="entry name" value="HAD_L2-DEX"/>
    <property type="match status" value="1"/>
</dbReference>
<comment type="similarity">
    <text evidence="1 3">Belongs to the HAD-like hydrolase superfamily. S-2-haloalkanoic acid dehalogenase family.</text>
</comment>
<dbReference type="InterPro" id="IPR006439">
    <property type="entry name" value="HAD-SF_hydro_IA"/>
</dbReference>
<evidence type="ECO:0000256" key="3">
    <source>
        <dbReference type="RuleBase" id="RU368077"/>
    </source>
</evidence>
<keyword evidence="5" id="KW-1185">Reference proteome</keyword>
<dbReference type="InterPro" id="IPR006328">
    <property type="entry name" value="2-HAD"/>
</dbReference>
<dbReference type="SFLD" id="SFLDF00045">
    <property type="entry name" value="2-haloacid_dehalogenase"/>
    <property type="match status" value="1"/>
</dbReference>
<comment type="caution">
    <text evidence="4">The sequence shown here is derived from an EMBL/GenBank/DDBJ whole genome shotgun (WGS) entry which is preliminary data.</text>
</comment>
<comment type="function">
    <text evidence="3">Catalyzes the hydrolytic dehalogenation of small (S)-2-haloalkanoic acids to yield the corresponding (R)-2-hydroxyalkanoic acids.</text>
</comment>
<evidence type="ECO:0000256" key="1">
    <source>
        <dbReference type="ARBA" id="ARBA00008106"/>
    </source>
</evidence>
<dbReference type="RefSeq" id="WP_108174650.1">
    <property type="nucleotide sequence ID" value="NZ_PZZL01000002.1"/>
</dbReference>
<dbReference type="InterPro" id="IPR051540">
    <property type="entry name" value="S-2-haloacid_dehalogenase"/>
</dbReference>
<gene>
    <name evidence="4" type="ORF">C8P69_10276</name>
</gene>
<dbReference type="OrthoDB" id="7989657at2"/>
<dbReference type="GO" id="GO:0018784">
    <property type="term" value="F:(S)-2-haloacid dehalogenase activity"/>
    <property type="evidence" value="ECO:0007669"/>
    <property type="project" value="UniProtKB-UniRule"/>
</dbReference>
<dbReference type="EMBL" id="PZZL01000002">
    <property type="protein sequence ID" value="PTM60694.1"/>
    <property type="molecule type" value="Genomic_DNA"/>
</dbReference>
<dbReference type="NCBIfam" id="TIGR01428">
    <property type="entry name" value="HAD_type_II"/>
    <property type="match status" value="1"/>
</dbReference>
<reference evidence="4 5" key="1">
    <citation type="submission" date="2018-04" db="EMBL/GenBank/DDBJ databases">
        <title>Genomic Encyclopedia of Archaeal and Bacterial Type Strains, Phase II (KMG-II): from individual species to whole genera.</title>
        <authorList>
            <person name="Goeker M."/>
        </authorList>
    </citation>
    <scope>NUCLEOTIDE SEQUENCE [LARGE SCALE GENOMIC DNA]</scope>
    <source>
        <strain evidence="4 5">DSM 25521</strain>
    </source>
</reference>
<dbReference type="PANTHER" id="PTHR43316">
    <property type="entry name" value="HYDROLASE, HALOACID DELAHOGENASE-RELATED"/>
    <property type="match status" value="1"/>
</dbReference>
<evidence type="ECO:0000313" key="4">
    <source>
        <dbReference type="EMBL" id="PTM60694.1"/>
    </source>
</evidence>
<proteinExistence type="inferred from homology"/>
<dbReference type="AlphaFoldDB" id="A0A2T4ZFJ7"/>
<dbReference type="EC" id="3.8.1.2" evidence="3"/>
<evidence type="ECO:0000313" key="5">
    <source>
        <dbReference type="Proteomes" id="UP000241808"/>
    </source>
</evidence>
<keyword evidence="2 3" id="KW-0378">Hydrolase</keyword>